<accession>A0A0W0SNL6</accession>
<evidence type="ECO:0000313" key="2">
    <source>
        <dbReference type="Proteomes" id="UP000054742"/>
    </source>
</evidence>
<gene>
    <name evidence="1" type="ORF">Lbru_1175</name>
</gene>
<evidence type="ECO:0000313" key="1">
    <source>
        <dbReference type="EMBL" id="KTC84960.1"/>
    </source>
</evidence>
<dbReference type="AlphaFoldDB" id="A0A0W0SNL6"/>
<proteinExistence type="predicted"/>
<dbReference type="STRING" id="29422.Lbru_1175"/>
<sequence>MTQKASWYNWLTQMFKEFMVETTNKSLYEVVNIYECKKTGFTKAVIKLSERHAIEKNISDIIVDNEFIEGLDKKTIRTLTYIATVERLKPDYSIVVQQMTSEVDEYILEIKSKNGCTTIKKSPSEISKDAALISRLNPVEANRIGYMAGVRETVKEYQIIYNKN</sequence>
<protein>
    <submittedName>
        <fullName evidence="1">Uncharacterized protein</fullName>
    </submittedName>
</protein>
<comment type="caution">
    <text evidence="1">The sequence shown here is derived from an EMBL/GenBank/DDBJ whole genome shotgun (WGS) entry which is preliminary data.</text>
</comment>
<reference evidence="1 2" key="1">
    <citation type="submission" date="2015-11" db="EMBL/GenBank/DDBJ databases">
        <title>Genomic analysis of 38 Legionella species identifies large and diverse effector repertoires.</title>
        <authorList>
            <person name="Burstein D."/>
            <person name="Amaro F."/>
            <person name="Zusman T."/>
            <person name="Lifshitz Z."/>
            <person name="Cohen O."/>
            <person name="Gilbert J.A."/>
            <person name="Pupko T."/>
            <person name="Shuman H.A."/>
            <person name="Segal G."/>
        </authorList>
    </citation>
    <scope>NUCLEOTIDE SEQUENCE [LARGE SCALE GENOMIC DNA]</scope>
    <source>
        <strain evidence="1 2">ATCC 43878</strain>
    </source>
</reference>
<keyword evidence="2" id="KW-1185">Reference proteome</keyword>
<name>A0A0W0SNL6_9GAMM</name>
<organism evidence="1 2">
    <name type="scientific">Legionella brunensis</name>
    <dbReference type="NCBI Taxonomy" id="29422"/>
    <lineage>
        <taxon>Bacteria</taxon>
        <taxon>Pseudomonadati</taxon>
        <taxon>Pseudomonadota</taxon>
        <taxon>Gammaproteobacteria</taxon>
        <taxon>Legionellales</taxon>
        <taxon>Legionellaceae</taxon>
        <taxon>Legionella</taxon>
    </lineage>
</organism>
<dbReference type="RefSeq" id="WP_058441251.1">
    <property type="nucleotide sequence ID" value="NZ_CAAAHU010000006.1"/>
</dbReference>
<dbReference type="PATRIC" id="fig|29422.6.peg.1243"/>
<dbReference type="Proteomes" id="UP000054742">
    <property type="component" value="Unassembled WGS sequence"/>
</dbReference>
<dbReference type="EMBL" id="LNXV01000008">
    <property type="protein sequence ID" value="KTC84960.1"/>
    <property type="molecule type" value="Genomic_DNA"/>
</dbReference>
<dbReference type="OrthoDB" id="5651263at2"/>